<comment type="caution">
    <text evidence="8">The sequence shown here is derived from an EMBL/GenBank/DDBJ whole genome shotgun (WGS) entry which is preliminary data.</text>
</comment>
<name>A0A1F7RBR3_9BACT</name>
<keyword evidence="6" id="KW-0961">Cell wall biogenesis/degradation</keyword>
<evidence type="ECO:0008006" key="10">
    <source>
        <dbReference type="Google" id="ProtNLM"/>
    </source>
</evidence>
<dbReference type="Gene3D" id="3.30.1490.480">
    <property type="entry name" value="Endolytic murein transglycosylase"/>
    <property type="match status" value="2"/>
</dbReference>
<feature type="transmembrane region" description="Helical" evidence="7">
    <location>
        <begin position="5"/>
        <end position="24"/>
    </location>
</feature>
<evidence type="ECO:0000313" key="8">
    <source>
        <dbReference type="EMBL" id="OGL38790.1"/>
    </source>
</evidence>
<evidence type="ECO:0000256" key="7">
    <source>
        <dbReference type="SAM" id="Phobius"/>
    </source>
</evidence>
<evidence type="ECO:0000256" key="5">
    <source>
        <dbReference type="ARBA" id="ARBA00023239"/>
    </source>
</evidence>
<evidence type="ECO:0000256" key="3">
    <source>
        <dbReference type="ARBA" id="ARBA00022989"/>
    </source>
</evidence>
<dbReference type="GO" id="GO:0071555">
    <property type="term" value="P:cell wall organization"/>
    <property type="evidence" value="ECO:0007669"/>
    <property type="project" value="UniProtKB-KW"/>
</dbReference>
<gene>
    <name evidence="8" type="ORF">A2042_07145</name>
</gene>
<keyword evidence="4 7" id="KW-0472">Membrane</keyword>
<dbReference type="InterPro" id="IPR003770">
    <property type="entry name" value="MLTG-like"/>
</dbReference>
<dbReference type="NCBIfam" id="TIGR00247">
    <property type="entry name" value="endolytic transglycosylase MltG"/>
    <property type="match status" value="1"/>
</dbReference>
<organism evidence="8 9">
    <name type="scientific">Candidatus Schekmanbacteria bacterium GWA2_38_11</name>
    <dbReference type="NCBI Taxonomy" id="1817876"/>
    <lineage>
        <taxon>Bacteria</taxon>
        <taxon>Candidatus Schekmaniibacteriota</taxon>
    </lineage>
</organism>
<keyword evidence="2 7" id="KW-0812">Transmembrane</keyword>
<evidence type="ECO:0000313" key="9">
    <source>
        <dbReference type="Proteomes" id="UP000178526"/>
    </source>
</evidence>
<protein>
    <recommendedName>
        <fullName evidence="10">Endolytic transglycosylase MltG</fullName>
    </recommendedName>
</protein>
<dbReference type="PANTHER" id="PTHR30518:SF2">
    <property type="entry name" value="ENDOLYTIC MUREIN TRANSGLYCOSYLASE"/>
    <property type="match status" value="1"/>
</dbReference>
<dbReference type="Proteomes" id="UP000178526">
    <property type="component" value="Unassembled WGS sequence"/>
</dbReference>
<dbReference type="AlphaFoldDB" id="A0A1F7RBR3"/>
<dbReference type="PANTHER" id="PTHR30518">
    <property type="entry name" value="ENDOLYTIC MUREIN TRANSGLYCOSYLASE"/>
    <property type="match status" value="1"/>
</dbReference>
<dbReference type="GO" id="GO:0016829">
    <property type="term" value="F:lyase activity"/>
    <property type="evidence" value="ECO:0007669"/>
    <property type="project" value="UniProtKB-KW"/>
</dbReference>
<feature type="non-terminal residue" evidence="8">
    <location>
        <position position="274"/>
    </location>
</feature>
<keyword evidence="1" id="KW-1003">Cell membrane</keyword>
<accession>A0A1F7RBR3</accession>
<evidence type="ECO:0000256" key="2">
    <source>
        <dbReference type="ARBA" id="ARBA00022692"/>
    </source>
</evidence>
<evidence type="ECO:0000256" key="1">
    <source>
        <dbReference type="ARBA" id="ARBA00022475"/>
    </source>
</evidence>
<dbReference type="Pfam" id="PF02618">
    <property type="entry name" value="YceG"/>
    <property type="match status" value="1"/>
</dbReference>
<dbReference type="EMBL" id="MGDB01000136">
    <property type="protein sequence ID" value="OGL38790.1"/>
    <property type="molecule type" value="Genomic_DNA"/>
</dbReference>
<reference evidence="8 9" key="1">
    <citation type="journal article" date="2016" name="Nat. Commun.">
        <title>Thousands of microbial genomes shed light on interconnected biogeochemical processes in an aquifer system.</title>
        <authorList>
            <person name="Anantharaman K."/>
            <person name="Brown C.T."/>
            <person name="Hug L.A."/>
            <person name="Sharon I."/>
            <person name="Castelle C.J."/>
            <person name="Probst A.J."/>
            <person name="Thomas B.C."/>
            <person name="Singh A."/>
            <person name="Wilkins M.J."/>
            <person name="Karaoz U."/>
            <person name="Brodie E.L."/>
            <person name="Williams K.H."/>
            <person name="Hubbard S.S."/>
            <person name="Banfield J.F."/>
        </authorList>
    </citation>
    <scope>NUCLEOTIDE SEQUENCE [LARGE SCALE GENOMIC DNA]</scope>
</reference>
<evidence type="ECO:0000256" key="6">
    <source>
        <dbReference type="ARBA" id="ARBA00023316"/>
    </source>
</evidence>
<keyword evidence="5" id="KW-0456">Lyase</keyword>
<keyword evidence="3 7" id="KW-1133">Transmembrane helix</keyword>
<sequence length="274" mass="31781">MRKYLAIVAVILILIAFTFVRIWWDYPITPLSNNQGTKKIKIPKGIGLRAAAFLLESEGIVTHPYYFILMCKLNRSSPLIKAGEYELRASITPLEVFQILEKGEYRKHYITIPEGYTLNQIAKLLVKEQLINQDKFSRLARDREFIKSLKLDASSLEGYLFPDSYEFTKESGEVFILKKMVSRFNEVFNDDFKRRTAELKLSVHKVVTLASLIEKEAKTAEEKGIVSAVYYNRLKKNMLLQCDPTIIYLLDNNFDGILKNSYLDINSPYNTYKY</sequence>
<evidence type="ECO:0000256" key="4">
    <source>
        <dbReference type="ARBA" id="ARBA00023136"/>
    </source>
</evidence>
<proteinExistence type="predicted"/>